<dbReference type="SUPFAM" id="SSF51206">
    <property type="entry name" value="cAMP-binding domain-like"/>
    <property type="match status" value="1"/>
</dbReference>
<dbReference type="InterPro" id="IPR036390">
    <property type="entry name" value="WH_DNA-bd_sf"/>
</dbReference>
<accession>A0A951U828</accession>
<evidence type="ECO:0000256" key="1">
    <source>
        <dbReference type="ARBA" id="ARBA00023015"/>
    </source>
</evidence>
<dbReference type="SMART" id="SM00419">
    <property type="entry name" value="HTH_CRP"/>
    <property type="match status" value="1"/>
</dbReference>
<feature type="domain" description="PAC" evidence="6">
    <location>
        <begin position="147"/>
        <end position="199"/>
    </location>
</feature>
<keyword evidence="3" id="KW-0804">Transcription</keyword>
<feature type="domain" description="HTH crp-type" evidence="7">
    <location>
        <begin position="317"/>
        <end position="390"/>
    </location>
</feature>
<keyword evidence="2" id="KW-0238">DNA-binding</keyword>
<dbReference type="SUPFAM" id="SSF46785">
    <property type="entry name" value="Winged helix' DNA-binding domain"/>
    <property type="match status" value="1"/>
</dbReference>
<evidence type="ECO:0000259" key="7">
    <source>
        <dbReference type="PROSITE" id="PS51063"/>
    </source>
</evidence>
<evidence type="ECO:0000259" key="5">
    <source>
        <dbReference type="PROSITE" id="PS50112"/>
    </source>
</evidence>
<name>A0A951U828_9CYAN</name>
<evidence type="ECO:0000256" key="2">
    <source>
        <dbReference type="ARBA" id="ARBA00023125"/>
    </source>
</evidence>
<dbReference type="PROSITE" id="PS50112">
    <property type="entry name" value="PAS"/>
    <property type="match status" value="1"/>
</dbReference>
<feature type="domain" description="PAS" evidence="5">
    <location>
        <begin position="74"/>
        <end position="144"/>
    </location>
</feature>
<evidence type="ECO:0000313" key="8">
    <source>
        <dbReference type="EMBL" id="MBW4543357.1"/>
    </source>
</evidence>
<comment type="caution">
    <text evidence="8">The sequence shown here is derived from an EMBL/GenBank/DDBJ whole genome shotgun (WGS) entry which is preliminary data.</text>
</comment>
<dbReference type="GO" id="GO:0003677">
    <property type="term" value="F:DNA binding"/>
    <property type="evidence" value="ECO:0007669"/>
    <property type="project" value="UniProtKB-KW"/>
</dbReference>
<keyword evidence="4" id="KW-0175">Coiled coil</keyword>
<sequence>MNVDTFTQQVQSLHGRLAQLYQDANASVLPELNLLLPVAFKELGTASEALELAAEKLVQQTEELAAMRSRIEVERQRYQSLFDFMPNAYLVSDAHGKIQEANQAAAELFNIEPSFLVDKLLVSFIPLQERQVFRSKLTQLQQCDRVQEYTVHMQPRKGEFFDAALSVTPVRDAQGNLTRLCWIVRDITERKRAQLALLSHDYDPSQDRPRHCYSKGELISLEPQKIWLVCQGIVKLSTMSESGDEILVGLAGPLMPFGSTMTSLSIYQATVLTQDVQLVSLSLEEITASPRLTQSLLPQISDRVRQTESLLAIAGKRQVKDRLYYLLLWLKQEFGQRVAQGTRLSVRLTHQELADACCTTRVTVTRELSKLQKQGKVTFDSQHHIVFSSTPSQQAA</sequence>
<dbReference type="Gene3D" id="2.60.120.10">
    <property type="entry name" value="Jelly Rolls"/>
    <property type="match status" value="1"/>
</dbReference>
<dbReference type="InterPro" id="IPR000700">
    <property type="entry name" value="PAS-assoc_C"/>
</dbReference>
<dbReference type="PROSITE" id="PS51063">
    <property type="entry name" value="HTH_CRP_2"/>
    <property type="match status" value="1"/>
</dbReference>
<dbReference type="CDD" id="cd00130">
    <property type="entry name" value="PAS"/>
    <property type="match status" value="1"/>
</dbReference>
<evidence type="ECO:0000256" key="3">
    <source>
        <dbReference type="ARBA" id="ARBA00023163"/>
    </source>
</evidence>
<dbReference type="PANTHER" id="PTHR44757">
    <property type="entry name" value="DIGUANYLATE CYCLASE DGCP"/>
    <property type="match status" value="1"/>
</dbReference>
<evidence type="ECO:0000256" key="4">
    <source>
        <dbReference type="SAM" id="Coils"/>
    </source>
</evidence>
<proteinExistence type="predicted"/>
<dbReference type="InterPro" id="IPR035965">
    <property type="entry name" value="PAS-like_dom_sf"/>
</dbReference>
<dbReference type="Proteomes" id="UP000753908">
    <property type="component" value="Unassembled WGS sequence"/>
</dbReference>
<protein>
    <submittedName>
        <fullName evidence="8">PAS domain S-box protein</fullName>
    </submittedName>
</protein>
<dbReference type="AlphaFoldDB" id="A0A951U828"/>
<dbReference type="SUPFAM" id="SSF55785">
    <property type="entry name" value="PYP-like sensor domain (PAS domain)"/>
    <property type="match status" value="1"/>
</dbReference>
<dbReference type="InterPro" id="IPR052155">
    <property type="entry name" value="Biofilm_reg_signaling"/>
</dbReference>
<feature type="coiled-coil region" evidence="4">
    <location>
        <begin position="50"/>
        <end position="77"/>
    </location>
</feature>
<dbReference type="InterPro" id="IPR000014">
    <property type="entry name" value="PAS"/>
</dbReference>
<reference evidence="8" key="1">
    <citation type="submission" date="2021-05" db="EMBL/GenBank/DDBJ databases">
        <authorList>
            <person name="Pietrasiak N."/>
            <person name="Ward R."/>
            <person name="Stajich J.E."/>
            <person name="Kurbessoian T."/>
        </authorList>
    </citation>
    <scope>NUCLEOTIDE SEQUENCE</scope>
    <source>
        <strain evidence="8">CPER-KK1</strain>
    </source>
</reference>
<dbReference type="EMBL" id="JAHHIF010000003">
    <property type="protein sequence ID" value="MBW4543357.1"/>
    <property type="molecule type" value="Genomic_DNA"/>
</dbReference>
<dbReference type="InterPro" id="IPR014710">
    <property type="entry name" value="RmlC-like_jellyroll"/>
</dbReference>
<dbReference type="InterPro" id="IPR001610">
    <property type="entry name" value="PAC"/>
</dbReference>
<dbReference type="GO" id="GO:0006355">
    <property type="term" value="P:regulation of DNA-templated transcription"/>
    <property type="evidence" value="ECO:0007669"/>
    <property type="project" value="InterPro"/>
</dbReference>
<dbReference type="SMART" id="SM00086">
    <property type="entry name" value="PAC"/>
    <property type="match status" value="1"/>
</dbReference>
<dbReference type="PANTHER" id="PTHR44757:SF2">
    <property type="entry name" value="BIOFILM ARCHITECTURE MAINTENANCE PROTEIN MBAA"/>
    <property type="match status" value="1"/>
</dbReference>
<dbReference type="CDD" id="cd00092">
    <property type="entry name" value="HTH_CRP"/>
    <property type="match status" value="1"/>
</dbReference>
<reference evidence="8" key="2">
    <citation type="journal article" date="2022" name="Microbiol. Resour. Announc.">
        <title>Metagenome Sequencing to Explore Phylogenomics of Terrestrial Cyanobacteria.</title>
        <authorList>
            <person name="Ward R.D."/>
            <person name="Stajich J.E."/>
            <person name="Johansen J.R."/>
            <person name="Huntemann M."/>
            <person name="Clum A."/>
            <person name="Foster B."/>
            <person name="Foster B."/>
            <person name="Roux S."/>
            <person name="Palaniappan K."/>
            <person name="Varghese N."/>
            <person name="Mukherjee S."/>
            <person name="Reddy T.B.K."/>
            <person name="Daum C."/>
            <person name="Copeland A."/>
            <person name="Chen I.A."/>
            <person name="Ivanova N.N."/>
            <person name="Kyrpides N.C."/>
            <person name="Shapiro N."/>
            <person name="Eloe-Fadrosh E.A."/>
            <person name="Pietrasiak N."/>
        </authorList>
    </citation>
    <scope>NUCLEOTIDE SEQUENCE</scope>
    <source>
        <strain evidence="8">CPER-KK1</strain>
    </source>
</reference>
<dbReference type="SMART" id="SM00091">
    <property type="entry name" value="PAS"/>
    <property type="match status" value="1"/>
</dbReference>
<dbReference type="InterPro" id="IPR018490">
    <property type="entry name" value="cNMP-bd_dom_sf"/>
</dbReference>
<dbReference type="Pfam" id="PF13545">
    <property type="entry name" value="HTH_Crp_2"/>
    <property type="match status" value="1"/>
</dbReference>
<evidence type="ECO:0000259" key="6">
    <source>
        <dbReference type="PROSITE" id="PS50113"/>
    </source>
</evidence>
<dbReference type="NCBIfam" id="TIGR00229">
    <property type="entry name" value="sensory_box"/>
    <property type="match status" value="1"/>
</dbReference>
<dbReference type="Gene3D" id="3.30.450.20">
    <property type="entry name" value="PAS domain"/>
    <property type="match status" value="1"/>
</dbReference>
<keyword evidence="1" id="KW-0805">Transcription regulation</keyword>
<evidence type="ECO:0000313" key="9">
    <source>
        <dbReference type="Proteomes" id="UP000753908"/>
    </source>
</evidence>
<dbReference type="InterPro" id="IPR012318">
    <property type="entry name" value="HTH_CRP"/>
</dbReference>
<dbReference type="InterPro" id="IPR013767">
    <property type="entry name" value="PAS_fold"/>
</dbReference>
<gene>
    <name evidence="8" type="ORF">KME25_02750</name>
</gene>
<dbReference type="Pfam" id="PF00989">
    <property type="entry name" value="PAS"/>
    <property type="match status" value="1"/>
</dbReference>
<organism evidence="8 9">
    <name type="scientific">Symplocastrum torsivum CPER-KK1</name>
    <dbReference type="NCBI Taxonomy" id="450513"/>
    <lineage>
        <taxon>Bacteria</taxon>
        <taxon>Bacillati</taxon>
        <taxon>Cyanobacteriota</taxon>
        <taxon>Cyanophyceae</taxon>
        <taxon>Oscillatoriophycideae</taxon>
        <taxon>Oscillatoriales</taxon>
        <taxon>Microcoleaceae</taxon>
        <taxon>Symplocastrum</taxon>
    </lineage>
</organism>
<dbReference type="PROSITE" id="PS50113">
    <property type="entry name" value="PAC"/>
    <property type="match status" value="1"/>
</dbReference>